<reference evidence="1 2" key="1">
    <citation type="submission" date="2020-02" db="EMBL/GenBank/DDBJ databases">
        <title>Comparative genome analysis reveals the metabolism and evolution of the thermophilic archaeal genus Metallosphaera.</title>
        <authorList>
            <person name="Jiang C."/>
        </authorList>
    </citation>
    <scope>NUCLEOTIDE SEQUENCE [LARGE SCALE GENOMIC DNA]</scope>
    <source>
        <strain evidence="1 2">Ric-A</strain>
    </source>
</reference>
<sequence>MQRSLNLRIFPAVFSEGLGLGKFFILANNQGIKYQVAMRLFHPIMNLFRGDVEEDLFSIVIFGNRHVAEEVRKVMEKLRRGNSNFVIYEVSKTRKFSRDPSCFNPTSGKWTCEGKVEFKQGSVLPSPDEKDVNGIVTLQVNPFADVRTLSHRFHIRKIITGFMYTLGKKEFVVQLITKDDISDEAPDLIWIAEGDEVFISELHVDRKGLEEVSRKFRASSIKMIISPMSPLYALGYSIPVEIFRNRSWDYPRIEAKIL</sequence>
<proteinExistence type="predicted"/>
<dbReference type="EMBL" id="CP049074">
    <property type="protein sequence ID" value="QKR01085.1"/>
    <property type="molecule type" value="Genomic_DNA"/>
</dbReference>
<dbReference type="Proteomes" id="UP000509301">
    <property type="component" value="Chromosome"/>
</dbReference>
<dbReference type="OrthoDB" id="34472at2157"/>
<organism evidence="1 2">
    <name type="scientific">Metallosphaera tengchongensis</name>
    <dbReference type="NCBI Taxonomy" id="1532350"/>
    <lineage>
        <taxon>Archaea</taxon>
        <taxon>Thermoproteota</taxon>
        <taxon>Thermoprotei</taxon>
        <taxon>Sulfolobales</taxon>
        <taxon>Sulfolobaceae</taxon>
        <taxon>Metallosphaera</taxon>
    </lineage>
</organism>
<accession>A0A6N0NXZ5</accession>
<dbReference type="AlphaFoldDB" id="A0A6N0NXZ5"/>
<evidence type="ECO:0000313" key="1">
    <source>
        <dbReference type="EMBL" id="QKR01085.1"/>
    </source>
</evidence>
<keyword evidence="2" id="KW-1185">Reference proteome</keyword>
<name>A0A6N0NXZ5_9CREN</name>
<protein>
    <submittedName>
        <fullName evidence="1">Uncharacterized protein</fullName>
    </submittedName>
</protein>
<dbReference type="KEGG" id="mten:GWK48_08470"/>
<evidence type="ECO:0000313" key="2">
    <source>
        <dbReference type="Proteomes" id="UP000509301"/>
    </source>
</evidence>
<gene>
    <name evidence="1" type="ORF">GWK48_08470</name>
</gene>